<evidence type="ECO:0000259" key="3">
    <source>
        <dbReference type="Pfam" id="PF07589"/>
    </source>
</evidence>
<feature type="domain" description="Ice-binding protein C-terminal" evidence="3">
    <location>
        <begin position="190"/>
        <end position="212"/>
    </location>
</feature>
<keyword evidence="2" id="KW-0732">Signal</keyword>
<accession>M2TLV0</accession>
<protein>
    <recommendedName>
        <fullName evidence="3">Ice-binding protein C-terminal domain-containing protein</fullName>
    </recommendedName>
</protein>
<name>M2TLV0_9SPHN</name>
<feature type="transmembrane region" description="Helical" evidence="1">
    <location>
        <begin position="191"/>
        <end position="209"/>
    </location>
</feature>
<proteinExistence type="predicted"/>
<dbReference type="Pfam" id="PF07589">
    <property type="entry name" value="PEP-CTERM"/>
    <property type="match status" value="1"/>
</dbReference>
<dbReference type="RefSeq" id="WP_008601921.1">
    <property type="nucleotide sequence ID" value="NZ_AMRV01000005.1"/>
</dbReference>
<organism evidence="4 5">
    <name type="scientific">Pacificimonas flava</name>
    <dbReference type="NCBI Taxonomy" id="1234595"/>
    <lineage>
        <taxon>Bacteria</taxon>
        <taxon>Pseudomonadati</taxon>
        <taxon>Pseudomonadota</taxon>
        <taxon>Alphaproteobacteria</taxon>
        <taxon>Sphingomonadales</taxon>
        <taxon>Sphingosinicellaceae</taxon>
        <taxon>Pacificimonas</taxon>
    </lineage>
</organism>
<feature type="signal peptide" evidence="2">
    <location>
        <begin position="1"/>
        <end position="17"/>
    </location>
</feature>
<dbReference type="AlphaFoldDB" id="M2TLV0"/>
<dbReference type="Proteomes" id="UP000011717">
    <property type="component" value="Unassembled WGS sequence"/>
</dbReference>
<dbReference type="EMBL" id="AMRV01000005">
    <property type="protein sequence ID" value="EMD82706.1"/>
    <property type="molecule type" value="Genomic_DNA"/>
</dbReference>
<dbReference type="NCBIfam" id="TIGR02595">
    <property type="entry name" value="PEP_CTERM"/>
    <property type="match status" value="1"/>
</dbReference>
<keyword evidence="1" id="KW-1133">Transmembrane helix</keyword>
<keyword evidence="5" id="KW-1185">Reference proteome</keyword>
<evidence type="ECO:0000313" key="5">
    <source>
        <dbReference type="Proteomes" id="UP000011717"/>
    </source>
</evidence>
<reference evidence="4 5" key="1">
    <citation type="journal article" date="2013" name="Genome Announc.">
        <title>Draft Genome Sequence of Strain JLT2015T, Belonging to the Family Sphingomonadaceae of the Alphaproteobacteria.</title>
        <authorList>
            <person name="Tang K."/>
            <person name="Liu K."/>
            <person name="Li S."/>
            <person name="Jiao N."/>
        </authorList>
    </citation>
    <scope>NUCLEOTIDE SEQUENCE [LARGE SCALE GENOMIC DNA]</scope>
    <source>
        <strain evidence="4 5">JLT2015</strain>
    </source>
</reference>
<keyword evidence="1" id="KW-0472">Membrane</keyword>
<keyword evidence="1" id="KW-0812">Transmembrane</keyword>
<dbReference type="InterPro" id="IPR013424">
    <property type="entry name" value="Ice-binding_C"/>
</dbReference>
<sequence>MKVSVLTAAAISTVALAAAAQAAPVTPYLSEQSQGAFVESDGENSGSVDASRSDINAVNEGVSGFYSLGIDGFVSFDVSPLKFDQSVFSMEITNDAPSSTFPEAARFIFSGADGTASVDVATFGDAVRTPTGGISVTRTISGDMSSFLFDLNGLSFSTLTIEDATFDYFADTYTSRGSDGFDIGELQFTPVPAPGAIALFGLGFAALGLRRRRRAA</sequence>
<comment type="caution">
    <text evidence="4">The sequence shown here is derived from an EMBL/GenBank/DDBJ whole genome shotgun (WGS) entry which is preliminary data.</text>
</comment>
<evidence type="ECO:0000256" key="2">
    <source>
        <dbReference type="SAM" id="SignalP"/>
    </source>
</evidence>
<evidence type="ECO:0000256" key="1">
    <source>
        <dbReference type="SAM" id="Phobius"/>
    </source>
</evidence>
<evidence type="ECO:0000313" key="4">
    <source>
        <dbReference type="EMBL" id="EMD82706.1"/>
    </source>
</evidence>
<gene>
    <name evidence="4" type="ORF">C725_1746</name>
</gene>
<feature type="chain" id="PRO_5004026080" description="Ice-binding protein C-terminal domain-containing protein" evidence="2">
    <location>
        <begin position="18"/>
        <end position="216"/>
    </location>
</feature>